<dbReference type="InterPro" id="IPR023213">
    <property type="entry name" value="CAT-like_dom_sf"/>
</dbReference>
<protein>
    <submittedName>
        <fullName evidence="7">Amino acid adenylation domain-containing protein</fullName>
    </submittedName>
</protein>
<dbReference type="NCBIfam" id="TIGR01733">
    <property type="entry name" value="AA-adenyl-dom"/>
    <property type="match status" value="1"/>
</dbReference>
<evidence type="ECO:0000256" key="3">
    <source>
        <dbReference type="ARBA" id="ARBA00022598"/>
    </source>
</evidence>
<dbReference type="GO" id="GO:0017000">
    <property type="term" value="P:antibiotic biosynthetic process"/>
    <property type="evidence" value="ECO:0007669"/>
    <property type="project" value="UniProtKB-KW"/>
</dbReference>
<dbReference type="Gene3D" id="1.10.1200.10">
    <property type="entry name" value="ACP-like"/>
    <property type="match status" value="1"/>
</dbReference>
<dbReference type="InterPro" id="IPR036736">
    <property type="entry name" value="ACP-like_sf"/>
</dbReference>
<dbReference type="SUPFAM" id="SSF52777">
    <property type="entry name" value="CoA-dependent acyltransferases"/>
    <property type="match status" value="4"/>
</dbReference>
<evidence type="ECO:0000313" key="7">
    <source>
        <dbReference type="EMBL" id="WCT58020.1"/>
    </source>
</evidence>
<dbReference type="EMBL" id="CP117416">
    <property type="protein sequence ID" value="WCT58020.1"/>
    <property type="molecule type" value="Genomic_DNA"/>
</dbReference>
<dbReference type="InterPro" id="IPR020845">
    <property type="entry name" value="AMP-binding_CS"/>
</dbReference>
<evidence type="ECO:0000256" key="1">
    <source>
        <dbReference type="ARBA" id="ARBA00001957"/>
    </source>
</evidence>
<keyword evidence="5" id="KW-0511">Multifunctional enzyme</keyword>
<dbReference type="Gene3D" id="3.40.50.980">
    <property type="match status" value="2"/>
</dbReference>
<dbReference type="GO" id="GO:0016874">
    <property type="term" value="F:ligase activity"/>
    <property type="evidence" value="ECO:0007669"/>
    <property type="project" value="UniProtKB-KW"/>
</dbReference>
<proteinExistence type="inferred from homology"/>
<dbReference type="RefSeq" id="WP_273616181.1">
    <property type="nucleotide sequence ID" value="NZ_CP117416.1"/>
</dbReference>
<dbReference type="Pfam" id="PF00668">
    <property type="entry name" value="Condensation"/>
    <property type="match status" value="2"/>
</dbReference>
<dbReference type="Gene3D" id="3.30.300.30">
    <property type="match status" value="1"/>
</dbReference>
<dbReference type="Pfam" id="PF13193">
    <property type="entry name" value="AMP-binding_C"/>
    <property type="match status" value="1"/>
</dbReference>
<reference evidence="7 8" key="1">
    <citation type="submission" date="2023-02" db="EMBL/GenBank/DDBJ databases">
        <title>Genome sequence of Paenibacillus kyungheensis KACC 18744.</title>
        <authorList>
            <person name="Kim S."/>
            <person name="Heo J."/>
            <person name="Kwon S.-W."/>
        </authorList>
    </citation>
    <scope>NUCLEOTIDE SEQUENCE [LARGE SCALE GENOMIC DNA]</scope>
    <source>
        <strain evidence="7 8">KACC 18744</strain>
    </source>
</reference>
<organism evidence="7 8">
    <name type="scientific">Paenibacillus kyungheensis</name>
    <dbReference type="NCBI Taxonomy" id="1452732"/>
    <lineage>
        <taxon>Bacteria</taxon>
        <taxon>Bacillati</taxon>
        <taxon>Bacillota</taxon>
        <taxon>Bacilli</taxon>
        <taxon>Bacillales</taxon>
        <taxon>Paenibacillaceae</taxon>
        <taxon>Paenibacillus</taxon>
    </lineage>
</organism>
<dbReference type="Pfam" id="PF00550">
    <property type="entry name" value="PP-binding"/>
    <property type="match status" value="1"/>
</dbReference>
<accession>A0AAX3M7X7</accession>
<keyword evidence="8" id="KW-1185">Reference proteome</keyword>
<gene>
    <name evidence="7" type="ORF">PQ456_11055</name>
</gene>
<dbReference type="PANTHER" id="PTHR45398:SF1">
    <property type="entry name" value="ENZYME, PUTATIVE (JCVI)-RELATED"/>
    <property type="match status" value="1"/>
</dbReference>
<dbReference type="PROSITE" id="PS50075">
    <property type="entry name" value="CARRIER"/>
    <property type="match status" value="1"/>
</dbReference>
<evidence type="ECO:0000256" key="4">
    <source>
        <dbReference type="ARBA" id="ARBA00023194"/>
    </source>
</evidence>
<dbReference type="GO" id="GO:0008610">
    <property type="term" value="P:lipid biosynthetic process"/>
    <property type="evidence" value="ECO:0007669"/>
    <property type="project" value="UniProtKB-ARBA"/>
</dbReference>
<dbReference type="Pfam" id="PF00501">
    <property type="entry name" value="AMP-binding"/>
    <property type="match status" value="1"/>
</dbReference>
<dbReference type="Gene3D" id="3.30.559.10">
    <property type="entry name" value="Chloramphenicol acetyltransferase-like domain"/>
    <property type="match status" value="2"/>
</dbReference>
<dbReference type="PANTHER" id="PTHR45398">
    <property type="match status" value="1"/>
</dbReference>
<dbReference type="InterPro" id="IPR010071">
    <property type="entry name" value="AA_adenyl_dom"/>
</dbReference>
<dbReference type="InterPro" id="IPR001242">
    <property type="entry name" value="Condensation_dom"/>
</dbReference>
<dbReference type="InterPro" id="IPR045851">
    <property type="entry name" value="AMP-bd_C_sf"/>
</dbReference>
<sequence>MVNEKKLFPLIHPQKRIWYIEKIHPGLPLHNIGGLIWIEGEVDKTLLEEAIHLFIQNHEGIRSQITELEDGVFQSFEIHSRPEIHMLDFSKYENPKAAASVWAETEFGKPFELLEKPLFEFAIVKASKQLNGYFVKFHHLVSDGWSIQIMSEQIYQYYMKLKNGETVDHECRSGYADYILQEEKYLSQDRFEKNKRYWLDKFRTVPEIFLQRSANQLTGRRKTFWLNDSLSSAINEYVQTNRCSLNTFFISLVLLYQHKLTHQKDLIIGTPVLNRSGVKEKQIVGMFTSTLPFRMGIDSMESVSIFTRRVNKELMQSYYHQKFPYDLLIQELELRKKGYDQLFQISVNYYNTKLVREWEGHEMENEEFYCGHQIFPLQVVIKDWSETGRLEIKIDYQTNDYTDEDVNTLFERLVLLAEQMVRSAGQLKIAELELISDQERHKLIYKWNSTEAYYPKNLSVHQQIAQQAIETPEKIAAVWEGKSLTYAQLLDFSNKLAHRLVLEGIGKGSLVALLLNHSFETLIAILAVLKTGATYLPIDTTYPGKRIRYLLDDSQAAILICNIDVAEEIGYSGKQLRLDMDVLQRMPSEIEPLSFEVSPQDPAYIIYTSGSTGNPKGVIVTHQGLMNYTWWARKTYFTNERDVVALYSSLAFDLTVTSIFPPLIGGNTVAIYSAAEDEFVLDRIIEDNITTVLKLTPAHLSLIKHRENSHSAIRMLIVGGENLKAAVAAEVCRSFASRVTLINEYGPTETVVGCITHHFDPDIDVEGSVLIGRPIANTQVYVVDEQMQAVPVGVTGEIYIAGDGVANGYLGRSDLTEQRFIPNTFTGNGMMYKTDDLAFWHTDGNLEYIGRNDSQIKLNGYRIELGEIENQLIEIEGIDEAVVTARQIDKKITALAAYLVTSRKDITSYVVRQALLDKIPAYMLPQYMVFLDALPMTVNGKVDRRVLPDPDMVNVSVSEKVLNDRQQILLQIMKEILKSESISLQDNFYQLGGDSIKAIQVMSKLNEVGLSVQVKDILSFPILSELASIIEQSNSLTSRSIPVEGSIRPTPITDWFFTSDLVYPHHYNQSVLLSMKQKVTSEMIGLALRELESHHDSLRLHLVESTGRLHYIEKRSTVGIPLEVVDLDNFTSEEVEEIILNRSLTCKQSLHMIDGPLFKCILFHRSNEPDLLLLTAHHLIIDAVSLRILLEDLERTLQSKIAGESTSPQLVRTDSYQAWAEALAIYSHEKAIKELSYWQSIIHRIDTPLIVDYENKPSTINNTYTMQAELSENYTSMLLTEANQAYGTRPSELLVAALALACNAMSEKSSFTIELESHGREAISNDVNVSRTVGWFTSMYPVRLDIPNDPIGNQIKAFKEQLRAVPKQGIGYGALVLARKLPRFTARTIRFNYLGEIDDQLNASFFELANYATGYEQAAENRFEVLVDIVPYIQNKRFNMSVTYSSNDFLPSTIERFVQCYIEQLQGIIQHCCTKQEIEFTPSDFETTNLNQDELDSLFT</sequence>
<name>A0AAX3M7X7_9BACL</name>
<dbReference type="InterPro" id="IPR025110">
    <property type="entry name" value="AMP-bd_C"/>
</dbReference>
<dbReference type="Proteomes" id="UP001220509">
    <property type="component" value="Chromosome"/>
</dbReference>
<dbReference type="Gene3D" id="3.30.559.30">
    <property type="entry name" value="Nonribosomal peptide synthetase, condensation domain"/>
    <property type="match status" value="2"/>
</dbReference>
<dbReference type="Gene3D" id="2.30.38.10">
    <property type="entry name" value="Luciferase, Domain 3"/>
    <property type="match status" value="1"/>
</dbReference>
<dbReference type="NCBIfam" id="TIGR01720">
    <property type="entry name" value="NRPS-para261"/>
    <property type="match status" value="1"/>
</dbReference>
<dbReference type="SUPFAM" id="SSF56801">
    <property type="entry name" value="Acetyl-CoA synthetase-like"/>
    <property type="match status" value="1"/>
</dbReference>
<dbReference type="SUPFAM" id="SSF47336">
    <property type="entry name" value="ACP-like"/>
    <property type="match status" value="1"/>
</dbReference>
<dbReference type="PROSITE" id="PS00455">
    <property type="entry name" value="AMP_BINDING"/>
    <property type="match status" value="1"/>
</dbReference>
<evidence type="ECO:0000313" key="8">
    <source>
        <dbReference type="Proteomes" id="UP001220509"/>
    </source>
</evidence>
<dbReference type="InterPro" id="IPR010060">
    <property type="entry name" value="NRPS_synth"/>
</dbReference>
<comment type="cofactor">
    <cofactor evidence="1">
        <name>pantetheine 4'-phosphate</name>
        <dbReference type="ChEBI" id="CHEBI:47942"/>
    </cofactor>
</comment>
<evidence type="ECO:0000256" key="5">
    <source>
        <dbReference type="ARBA" id="ARBA00023268"/>
    </source>
</evidence>
<feature type="domain" description="Carrier" evidence="6">
    <location>
        <begin position="960"/>
        <end position="1034"/>
    </location>
</feature>
<evidence type="ECO:0000259" key="6">
    <source>
        <dbReference type="PROSITE" id="PS50075"/>
    </source>
</evidence>
<dbReference type="KEGG" id="pka:PQ456_11055"/>
<dbReference type="InterPro" id="IPR000873">
    <property type="entry name" value="AMP-dep_synth/lig_dom"/>
</dbReference>
<evidence type="ECO:0000256" key="2">
    <source>
        <dbReference type="ARBA" id="ARBA00006432"/>
    </source>
</evidence>
<comment type="similarity">
    <text evidence="2">Belongs to the ATP-dependent AMP-binding enzyme family.</text>
</comment>
<dbReference type="FunFam" id="3.40.50.980:FF:000001">
    <property type="entry name" value="Non-ribosomal peptide synthetase"/>
    <property type="match status" value="1"/>
</dbReference>
<keyword evidence="3" id="KW-0436">Ligase</keyword>
<keyword evidence="4" id="KW-0045">Antibiotic biosynthesis</keyword>
<dbReference type="InterPro" id="IPR009081">
    <property type="entry name" value="PP-bd_ACP"/>
</dbReference>